<feature type="region of interest" description="Disordered" evidence="1">
    <location>
        <begin position="450"/>
        <end position="488"/>
    </location>
</feature>
<protein>
    <submittedName>
        <fullName evidence="3">Uncharacterized protein</fullName>
    </submittedName>
</protein>
<evidence type="ECO:0000313" key="3">
    <source>
        <dbReference type="EMBL" id="OSS52516.1"/>
    </source>
</evidence>
<evidence type="ECO:0000313" key="4">
    <source>
        <dbReference type="Proteomes" id="UP000193240"/>
    </source>
</evidence>
<accession>A0A1Y2M8T4</accession>
<feature type="compositionally biased region" description="Low complexity" evidence="1">
    <location>
        <begin position="450"/>
        <end position="464"/>
    </location>
</feature>
<gene>
    <name evidence="3" type="ORF">B5807_02191</name>
</gene>
<feature type="region of interest" description="Disordered" evidence="1">
    <location>
        <begin position="207"/>
        <end position="228"/>
    </location>
</feature>
<dbReference type="EMBL" id="KZ107839">
    <property type="protein sequence ID" value="OSS52516.1"/>
    <property type="molecule type" value="Genomic_DNA"/>
</dbReference>
<feature type="region of interest" description="Disordered" evidence="1">
    <location>
        <begin position="578"/>
        <end position="604"/>
    </location>
</feature>
<name>A0A1Y2M8T4_EPING</name>
<feature type="compositionally biased region" description="Low complexity" evidence="1">
    <location>
        <begin position="1194"/>
        <end position="1211"/>
    </location>
</feature>
<feature type="region of interest" description="Disordered" evidence="1">
    <location>
        <begin position="1127"/>
        <end position="1165"/>
    </location>
</feature>
<feature type="compositionally biased region" description="Polar residues" evidence="1">
    <location>
        <begin position="207"/>
        <end position="224"/>
    </location>
</feature>
<organism evidence="3 4">
    <name type="scientific">Epicoccum nigrum</name>
    <name type="common">Soil fungus</name>
    <name type="synonym">Epicoccum purpurascens</name>
    <dbReference type="NCBI Taxonomy" id="105696"/>
    <lineage>
        <taxon>Eukaryota</taxon>
        <taxon>Fungi</taxon>
        <taxon>Dikarya</taxon>
        <taxon>Ascomycota</taxon>
        <taxon>Pezizomycotina</taxon>
        <taxon>Dothideomycetes</taxon>
        <taxon>Pleosporomycetidae</taxon>
        <taxon>Pleosporales</taxon>
        <taxon>Pleosporineae</taxon>
        <taxon>Didymellaceae</taxon>
        <taxon>Epicoccum</taxon>
    </lineage>
</organism>
<feature type="region of interest" description="Disordered" evidence="1">
    <location>
        <begin position="894"/>
        <end position="929"/>
    </location>
</feature>
<feature type="region of interest" description="Disordered" evidence="1">
    <location>
        <begin position="394"/>
        <end position="417"/>
    </location>
</feature>
<feature type="compositionally biased region" description="Polar residues" evidence="1">
    <location>
        <begin position="766"/>
        <end position="796"/>
    </location>
</feature>
<feature type="region of interest" description="Disordered" evidence="1">
    <location>
        <begin position="56"/>
        <end position="75"/>
    </location>
</feature>
<feature type="transmembrane region" description="Helical" evidence="2">
    <location>
        <begin position="1256"/>
        <end position="1274"/>
    </location>
</feature>
<feature type="transmembrane region" description="Helical" evidence="2">
    <location>
        <begin position="1300"/>
        <end position="1322"/>
    </location>
</feature>
<reference evidence="3 4" key="1">
    <citation type="journal article" date="2017" name="Genome Announc.">
        <title>Genome sequence of the saprophytic ascomycete Epicoccum nigrum ICMP 19927 strain isolated from New Zealand.</title>
        <authorList>
            <person name="Fokin M."/>
            <person name="Fleetwood D."/>
            <person name="Weir B.S."/>
            <person name="Villas-Boas S.G."/>
        </authorList>
    </citation>
    <scope>NUCLEOTIDE SEQUENCE [LARGE SCALE GENOMIC DNA]</scope>
    <source>
        <strain evidence="3 4">ICMP 19927</strain>
    </source>
</reference>
<feature type="region of interest" description="Disordered" evidence="1">
    <location>
        <begin position="836"/>
        <end position="861"/>
    </location>
</feature>
<proteinExistence type="predicted"/>
<dbReference type="Proteomes" id="UP000193240">
    <property type="component" value="Unassembled WGS sequence"/>
</dbReference>
<keyword evidence="2" id="KW-1133">Transmembrane helix</keyword>
<keyword evidence="2" id="KW-0812">Transmembrane</keyword>
<evidence type="ECO:0000256" key="1">
    <source>
        <dbReference type="SAM" id="MobiDB-lite"/>
    </source>
</evidence>
<feature type="region of interest" description="Disordered" evidence="1">
    <location>
        <begin position="1189"/>
        <end position="1211"/>
    </location>
</feature>
<feature type="region of interest" description="Disordered" evidence="1">
    <location>
        <begin position="1046"/>
        <end position="1082"/>
    </location>
</feature>
<feature type="region of interest" description="Disordered" evidence="1">
    <location>
        <begin position="1011"/>
        <end position="1031"/>
    </location>
</feature>
<keyword evidence="2" id="KW-0472">Membrane</keyword>
<feature type="compositionally biased region" description="Polar residues" evidence="1">
    <location>
        <begin position="1066"/>
        <end position="1081"/>
    </location>
</feature>
<keyword evidence="4" id="KW-1185">Reference proteome</keyword>
<feature type="region of interest" description="Disordered" evidence="1">
    <location>
        <begin position="112"/>
        <end position="188"/>
    </location>
</feature>
<dbReference type="OMA" id="IHEYRKQ"/>
<evidence type="ECO:0000256" key="2">
    <source>
        <dbReference type="SAM" id="Phobius"/>
    </source>
</evidence>
<sequence length="1329" mass="145734">MATSDRFSRSPEVHDVAPLHHHRESALFTPKHFPHHSGHSATSLRTPVHTLSIHEYRKQQNTPLSRIATPSGKTLRRKASTFTLNEVDRVPSITPTLQRDPHMSTRPLHPSYSAHQLAPPPSFLGCLPVSDQPFRSQSAEPRAQGDSISSVATIDSLRKERQFGTRKRLPRPSASTRSGLQAVSYEPLRPTRQIRASLPAPLSFLTEGSNLSDAQTTSTPSLSRFPQPPRFETLREAQREKAVSFVTTAPATPPATPATIHYRGASFDLVNPHASLPYHDIVTPSRDFDYSDFLTLESPRDSYNFSEMAPKRPLYGDFTAAHAGIVRRVDNISIASLSALPLPPVPAAISPVSSAYTSPIYSPESRLAPSPLAVQKASAESRFSLKQLTRSLTQRLTKNPSLQREHEKEEELQQLRDSSISGFSIAADEEPLRPLEQTYMPTNRISYFPISPISPTSPTSPASSHDLGSVSGEEEEEDHDEFVPNGSNRDIDLETLASMVPDDQSTHIGRANHQRSSTFASERGSRAYYDDLASIYASSSIYTADGHRQSAHQQSILESRQSNAFMYDSEEYSYGHLGRNSRPLSRHLAQQLRQKSTTQDNEKTDTISKFIDQYETQNTTTNSLSTLGQDSADITDLIAPYASDTDDEALGVEGQQADSIPSLSRFEFGLRPTVQPEDAGKTPENAQPTVTRECAFNYRPGLPPIAAPPLAPAFQHQQETKPLSCPEVSETFSNESYTSYGDTRHLLQLQQSGMLGPDVATHRLRPSSSYSQPQNKALEPSSSYSQPEGRASPQTPQEALDYAELIFEEAAAQKEHSQSDIPAMWGRRSSLNLNRSKRLTDGSVRTSNNEKAEWETVAGDSQQGRISLDSIADYSSSEGSRNSLGLTAAASLPSWSEQNRTRGPSFYGHPSPIREHTHPFNSSPPRLGAAPTSVLEMARSDRLSSTTQSSTVPVFRFSSQPRRAVEEPYALAPWADPYALSDKETQELLASGPNDDILFGSDVDRLSRHLSENTEEVVGSSPSHSIDNGTGLERENTFENLTVLGPKGNLTGSPQGSGMHDAGSSIADTSSPGAKLSSSPHSDYDGFYSSPFPAVASVTRIRQAQSPVERRHERTVSQMTMFPSAYTLDPVQSSSPLAGPDRRPSLRNATTFKPARRASRAAVPGQTKLRQMVLAPDVRSTISSNHTHFSPFISTGGSDRPSTSDTSTPLRLSHPSLDTFPTFRSGKAYLPHQHSPHLLCPERDIKEEDDARRRKLSWLIFACFCILPPCLFLYRTWGDSIIMSVTNGDLGHCTSKSKRAALIAGVVVNVGLVTVILVPILVAQAMKAI</sequence>
<feature type="region of interest" description="Disordered" evidence="1">
    <location>
        <begin position="758"/>
        <end position="796"/>
    </location>
</feature>
<dbReference type="InParanoid" id="A0A1Y2M8T4"/>
<feature type="compositionally biased region" description="Basic and acidic residues" evidence="1">
    <location>
        <begin position="403"/>
        <end position="414"/>
    </location>
</feature>